<feature type="chain" id="PRO_5038554977" evidence="3">
    <location>
        <begin position="21"/>
        <end position="218"/>
    </location>
</feature>
<evidence type="ECO:0000256" key="1">
    <source>
        <dbReference type="ARBA" id="ARBA00010457"/>
    </source>
</evidence>
<dbReference type="Gene3D" id="2.60.40.200">
    <property type="entry name" value="Superoxide dismutase, copper/zinc binding domain"/>
    <property type="match status" value="1"/>
</dbReference>
<dbReference type="InterPro" id="IPR036423">
    <property type="entry name" value="SOD-like_Cu/Zn_dom_sf"/>
</dbReference>
<proteinExistence type="inferred from homology"/>
<accession>A0A0V9UJS8</accession>
<evidence type="ECO:0000313" key="6">
    <source>
        <dbReference type="Proteomes" id="UP000053060"/>
    </source>
</evidence>
<protein>
    <submittedName>
        <fullName evidence="5">Superoxide dismutase</fullName>
    </submittedName>
</protein>
<evidence type="ECO:0000313" key="5">
    <source>
        <dbReference type="EMBL" id="KSZ58259.1"/>
    </source>
</evidence>
<dbReference type="EMBL" id="AZXY01000006">
    <property type="protein sequence ID" value="KSZ58259.1"/>
    <property type="molecule type" value="Genomic_DNA"/>
</dbReference>
<dbReference type="RefSeq" id="WP_033098111.1">
    <property type="nucleotide sequence ID" value="NZ_AZXY01000006.1"/>
</dbReference>
<dbReference type="GO" id="GO:0046872">
    <property type="term" value="F:metal ion binding"/>
    <property type="evidence" value="ECO:0007669"/>
    <property type="project" value="InterPro"/>
</dbReference>
<organism evidence="5 6">
    <name type="scientific">Rhodococcus pyridinivorans KG-16</name>
    <dbReference type="NCBI Taxonomy" id="1441730"/>
    <lineage>
        <taxon>Bacteria</taxon>
        <taxon>Bacillati</taxon>
        <taxon>Actinomycetota</taxon>
        <taxon>Actinomycetes</taxon>
        <taxon>Mycobacteriales</taxon>
        <taxon>Nocardiaceae</taxon>
        <taxon>Rhodococcus</taxon>
    </lineage>
</organism>
<gene>
    <name evidence="5" type="ORF">Z045_13860</name>
</gene>
<feature type="region of interest" description="Disordered" evidence="2">
    <location>
        <begin position="113"/>
        <end position="153"/>
    </location>
</feature>
<comment type="caution">
    <text evidence="5">The sequence shown here is derived from an EMBL/GenBank/DDBJ whole genome shotgun (WGS) entry which is preliminary data.</text>
</comment>
<sequence>MNTRHACLVAGFSVATLVAAGCSSDDSSTDTETTVETPPTSLTTTTTDSMPTPLPGMSGDAFGLPNEGGDDDNAFTYDEAAVPVGATFDVESEEENGRTTVTLRVMGLQPDRDFGAHVHTRPCGPNPSDSGPHYQNRVDPAANPDSPSTDPAYANPQNEIWLDITTDAQGNAEASTTVDWEFRDGEANSVVLHAQHTKTAPGEAGQAGDRLACIDEDF</sequence>
<evidence type="ECO:0000256" key="2">
    <source>
        <dbReference type="SAM" id="MobiDB-lite"/>
    </source>
</evidence>
<evidence type="ECO:0000256" key="3">
    <source>
        <dbReference type="SAM" id="SignalP"/>
    </source>
</evidence>
<dbReference type="SUPFAM" id="SSF49329">
    <property type="entry name" value="Cu,Zn superoxide dismutase-like"/>
    <property type="match status" value="1"/>
</dbReference>
<dbReference type="PATRIC" id="fig|1441730.3.peg.2880"/>
<dbReference type="GO" id="GO:0006801">
    <property type="term" value="P:superoxide metabolic process"/>
    <property type="evidence" value="ECO:0007669"/>
    <property type="project" value="InterPro"/>
</dbReference>
<reference evidence="5 6" key="2">
    <citation type="journal article" date="2016" name="Genome Announc.">
        <title>Draft Genome Sequence of a Versatile Hydrocarbon-Degrading Bacterium, Rhodococcus pyridinivorans Strain KG-16, Collected from Oil Fields in India.</title>
        <authorList>
            <person name="Aggarwal R.K."/>
            <person name="Dawar C."/>
            <person name="Phanindranath R."/>
            <person name="Mutnuri L."/>
            <person name="Dayal A.M."/>
        </authorList>
    </citation>
    <scope>NUCLEOTIDE SEQUENCE [LARGE SCALE GENOMIC DNA]</scope>
    <source>
        <strain evidence="5 6">KG-16</strain>
    </source>
</reference>
<name>A0A0V9UJS8_9NOCA</name>
<feature type="domain" description="Superoxide dismutase copper/zinc binding" evidence="4">
    <location>
        <begin position="90"/>
        <end position="213"/>
    </location>
</feature>
<feature type="signal peptide" evidence="3">
    <location>
        <begin position="1"/>
        <end position="20"/>
    </location>
</feature>
<evidence type="ECO:0000259" key="4">
    <source>
        <dbReference type="Pfam" id="PF00080"/>
    </source>
</evidence>
<dbReference type="InterPro" id="IPR001424">
    <property type="entry name" value="SOD_Cu_Zn_dom"/>
</dbReference>
<feature type="compositionally biased region" description="Low complexity" evidence="2">
    <location>
        <begin position="23"/>
        <end position="51"/>
    </location>
</feature>
<dbReference type="PROSITE" id="PS51257">
    <property type="entry name" value="PROKAR_LIPOPROTEIN"/>
    <property type="match status" value="1"/>
</dbReference>
<reference evidence="6" key="1">
    <citation type="submission" date="2015-01" db="EMBL/GenBank/DDBJ databases">
        <title>Draft genome sequence of Rhodococcus pyridinivorans strain KG-16, a hydrocarbon-degrading bacterium.</title>
        <authorList>
            <person name="Aggarwal R.K."/>
            <person name="Dawar C."/>
        </authorList>
    </citation>
    <scope>NUCLEOTIDE SEQUENCE [LARGE SCALE GENOMIC DNA]</scope>
    <source>
        <strain evidence="6">KG-16</strain>
    </source>
</reference>
<feature type="region of interest" description="Disordered" evidence="2">
    <location>
        <begin position="22"/>
        <end position="71"/>
    </location>
</feature>
<keyword evidence="3" id="KW-0732">Signal</keyword>
<dbReference type="Pfam" id="PF00080">
    <property type="entry name" value="Sod_Cu"/>
    <property type="match status" value="1"/>
</dbReference>
<dbReference type="Proteomes" id="UP000053060">
    <property type="component" value="Unassembled WGS sequence"/>
</dbReference>
<dbReference type="AlphaFoldDB" id="A0A0V9UJS8"/>
<comment type="similarity">
    <text evidence="1">Belongs to the Cu-Zn superoxide dismutase family.</text>
</comment>